<sequence length="80" mass="9164">MQSVDDVPAGALYGQLAFDHYALQDAQQWEEVVRRLAPVERLPYHSAAMALRPSRETLHFLMPSRPHGSSRRPKPRRSAR</sequence>
<dbReference type="EMBL" id="JAAVMX010000007">
    <property type="protein sequence ID" value="KAF4506558.1"/>
    <property type="molecule type" value="Genomic_DNA"/>
</dbReference>
<comment type="caution">
    <text evidence="2">The sequence shown here is derived from an EMBL/GenBank/DDBJ whole genome shotgun (WGS) entry which is preliminary data.</text>
</comment>
<organism evidence="2 3">
    <name type="scientific">Ophiocordyceps sinensis</name>
    <dbReference type="NCBI Taxonomy" id="72228"/>
    <lineage>
        <taxon>Eukaryota</taxon>
        <taxon>Fungi</taxon>
        <taxon>Dikarya</taxon>
        <taxon>Ascomycota</taxon>
        <taxon>Pezizomycotina</taxon>
        <taxon>Sordariomycetes</taxon>
        <taxon>Hypocreomycetidae</taxon>
        <taxon>Hypocreales</taxon>
        <taxon>Ophiocordycipitaceae</taxon>
        <taxon>Ophiocordyceps</taxon>
    </lineage>
</organism>
<feature type="compositionally biased region" description="Basic residues" evidence="1">
    <location>
        <begin position="68"/>
        <end position="80"/>
    </location>
</feature>
<feature type="region of interest" description="Disordered" evidence="1">
    <location>
        <begin position="60"/>
        <end position="80"/>
    </location>
</feature>
<protein>
    <submittedName>
        <fullName evidence="2">Uncharacterized protein</fullName>
    </submittedName>
</protein>
<accession>A0A8H4PMI4</accession>
<dbReference type="Proteomes" id="UP000557566">
    <property type="component" value="Unassembled WGS sequence"/>
</dbReference>
<evidence type="ECO:0000313" key="2">
    <source>
        <dbReference type="EMBL" id="KAF4506558.1"/>
    </source>
</evidence>
<proteinExistence type="predicted"/>
<keyword evidence="3" id="KW-1185">Reference proteome</keyword>
<evidence type="ECO:0000256" key="1">
    <source>
        <dbReference type="SAM" id="MobiDB-lite"/>
    </source>
</evidence>
<dbReference type="AlphaFoldDB" id="A0A8H4PMI4"/>
<reference evidence="2 3" key="1">
    <citation type="journal article" date="2020" name="Genome Biol. Evol.">
        <title>A new high-quality draft genome assembly of the Chinese cordyceps Ophiocordyceps sinensis.</title>
        <authorList>
            <person name="Shu R."/>
            <person name="Zhang J."/>
            <person name="Meng Q."/>
            <person name="Zhang H."/>
            <person name="Zhou G."/>
            <person name="Li M."/>
            <person name="Wu P."/>
            <person name="Zhao Y."/>
            <person name="Chen C."/>
            <person name="Qin Q."/>
        </authorList>
    </citation>
    <scope>NUCLEOTIDE SEQUENCE [LARGE SCALE GENOMIC DNA]</scope>
    <source>
        <strain evidence="2 3">IOZ07</strain>
    </source>
</reference>
<name>A0A8H4PMI4_9HYPO</name>
<evidence type="ECO:0000313" key="3">
    <source>
        <dbReference type="Proteomes" id="UP000557566"/>
    </source>
</evidence>
<gene>
    <name evidence="2" type="ORF">G6O67_006629</name>
</gene>